<sequence>MTQLEMARQGIISKEMEYVAAKEKVSPEFIRQGVAEGTIVILKNKNRKDSNPVAIGKGLRTKVNASVGTSPDSTSLELELEKLQVAEKAGADTIMDLSTGGDINGIRKEILAKTKLPVGSVPIYQTAIEAIAKYGSIVEMKAEDIFATIEAHAADGIDFMAIHCALNFDVVNRLKKQGRTMDIVSRGGAFLTGWMLHNQAENPLYTQFDRLLEIAKKYDVVLSIGDAIRPGCIDDSLDRAQVQGLIIAGELVDRAREYGVQVMIEGPGHVPVHHIHSTIQLQKELSNQAPYFVLGTLVTDIAPGYDHITSAIGGALASAAGADFICYVTPAEHLRLPTAADVREGVIAARIAAHAGDLAKGVKGAAEWDLAMARARKSLNWEEQMVVAIDRERAEKIRSERAPLNSSDDVCTMCGDYCAMKVVSQYLGVPAGEC</sequence>
<dbReference type="NCBIfam" id="NF009895">
    <property type="entry name" value="PRK13352.1"/>
    <property type="match status" value="1"/>
</dbReference>
<evidence type="ECO:0000256" key="7">
    <source>
        <dbReference type="ARBA" id="ARBA00023004"/>
    </source>
</evidence>
<evidence type="ECO:0000256" key="1">
    <source>
        <dbReference type="ARBA" id="ARBA00003175"/>
    </source>
</evidence>
<protein>
    <recommendedName>
        <fullName evidence="10">Phosphomethylpyrimidine synthase</fullName>
        <ecNumber evidence="10">4.1.99.17</ecNumber>
    </recommendedName>
    <alternativeName>
        <fullName evidence="10">Hydroxymethylpyrimidine phosphate synthase</fullName>
        <shortName evidence="10">HMP-P synthase</shortName>
        <shortName evidence="10">HMP-phosphate synthase</shortName>
        <shortName evidence="10">HMPP synthase</shortName>
    </alternativeName>
    <alternativeName>
        <fullName evidence="10">Thiamine biosynthesis protein ThiC</fullName>
    </alternativeName>
</protein>
<keyword evidence="7 10" id="KW-0408">Iron</keyword>
<feature type="binding site" evidence="10">
    <location>
        <begin position="226"/>
        <end position="229"/>
    </location>
    <ligand>
        <name>substrate</name>
    </ligand>
</feature>
<dbReference type="PANTHER" id="PTHR30557">
    <property type="entry name" value="THIAMINE BIOSYNTHESIS PROTEIN THIC"/>
    <property type="match status" value="1"/>
</dbReference>
<dbReference type="Proteomes" id="UP000189933">
    <property type="component" value="Unassembled WGS sequence"/>
</dbReference>
<evidence type="ECO:0000256" key="3">
    <source>
        <dbReference type="ARBA" id="ARBA00022691"/>
    </source>
</evidence>
<feature type="binding site" evidence="10">
    <location>
        <position position="265"/>
    </location>
    <ligand>
        <name>substrate</name>
    </ligand>
</feature>
<feature type="binding site" evidence="10">
    <location>
        <position position="414"/>
    </location>
    <ligand>
        <name>[4Fe-4S] cluster</name>
        <dbReference type="ChEBI" id="CHEBI:49883"/>
        <note>4Fe-4S-S-AdoMet</note>
    </ligand>
</feature>
<comment type="caution">
    <text evidence="10">Lacks conserved residue(s) required for the propagation of feature annotation.</text>
</comment>
<dbReference type="Gene3D" id="3.20.20.540">
    <property type="entry name" value="Radical SAM ThiC family, central domain"/>
    <property type="match status" value="1"/>
</dbReference>
<dbReference type="OrthoDB" id="9805897at2"/>
<evidence type="ECO:0000256" key="9">
    <source>
        <dbReference type="ARBA" id="ARBA00023239"/>
    </source>
</evidence>
<keyword evidence="8 10" id="KW-0411">Iron-sulfur</keyword>
<proteinExistence type="inferred from homology"/>
<dbReference type="SFLD" id="SFLDS00113">
    <property type="entry name" value="Radical_SAM_Phosphomethylpyrim"/>
    <property type="match status" value="1"/>
</dbReference>
<evidence type="ECO:0000313" key="11">
    <source>
        <dbReference type="EMBL" id="SJZ57305.1"/>
    </source>
</evidence>
<accession>A0A1T4LRJ1</accession>
<comment type="cofactor">
    <cofactor evidence="10">
        <name>[4Fe-4S] cluster</name>
        <dbReference type="ChEBI" id="CHEBI:49883"/>
    </cofactor>
    <text evidence="10">Binds 1 [4Fe-4S] cluster per subunit. The cluster is coordinated with 3 cysteines and an exchangeable S-adenosyl-L-methionine.</text>
</comment>
<feature type="binding site" evidence="10">
    <location>
        <position position="333"/>
    </location>
    <ligand>
        <name>Zn(2+)</name>
        <dbReference type="ChEBI" id="CHEBI:29105"/>
    </ligand>
</feature>
<dbReference type="EMBL" id="FUXM01000002">
    <property type="protein sequence ID" value="SJZ57305.1"/>
    <property type="molecule type" value="Genomic_DNA"/>
</dbReference>
<evidence type="ECO:0000256" key="5">
    <source>
        <dbReference type="ARBA" id="ARBA00022833"/>
    </source>
</evidence>
<reference evidence="12" key="1">
    <citation type="submission" date="2017-02" db="EMBL/GenBank/DDBJ databases">
        <authorList>
            <person name="Varghese N."/>
            <person name="Submissions S."/>
        </authorList>
    </citation>
    <scope>NUCLEOTIDE SEQUENCE [LARGE SCALE GENOMIC DNA]</scope>
    <source>
        <strain evidence="12">DSM 16521</strain>
    </source>
</reference>
<dbReference type="SFLD" id="SFLDF00407">
    <property type="entry name" value="phosphomethylpyrimidine_syntha"/>
    <property type="match status" value="1"/>
</dbReference>
<name>A0A1T4LRJ1_9FIRM</name>
<keyword evidence="9 10" id="KW-0456">Lyase</keyword>
<evidence type="ECO:0000256" key="10">
    <source>
        <dbReference type="HAMAP-Rule" id="MF_00089"/>
    </source>
</evidence>
<feature type="binding site" evidence="10">
    <location>
        <position position="418"/>
    </location>
    <ligand>
        <name>[4Fe-4S] cluster</name>
        <dbReference type="ChEBI" id="CHEBI:49883"/>
        <note>4Fe-4S-S-AdoMet</note>
    </ligand>
</feature>
<dbReference type="NCBIfam" id="TIGR04386">
    <property type="entry name" value="ThiC_like_1"/>
    <property type="match status" value="1"/>
</dbReference>
<feature type="binding site" evidence="10">
    <location>
        <position position="124"/>
    </location>
    <ligand>
        <name>substrate</name>
    </ligand>
</feature>
<dbReference type="Gene3D" id="6.10.250.620">
    <property type="match status" value="1"/>
</dbReference>
<dbReference type="GO" id="GO:0070284">
    <property type="term" value="F:phosphomethylpyrimidine synthase activity"/>
    <property type="evidence" value="ECO:0007669"/>
    <property type="project" value="UniProtKB-EC"/>
</dbReference>
<evidence type="ECO:0000313" key="12">
    <source>
        <dbReference type="Proteomes" id="UP000189933"/>
    </source>
</evidence>
<comment type="similarity">
    <text evidence="10">Belongs to the ThiC family.</text>
</comment>
<evidence type="ECO:0000256" key="6">
    <source>
        <dbReference type="ARBA" id="ARBA00022977"/>
    </source>
</evidence>
<keyword evidence="12" id="KW-1185">Reference proteome</keyword>
<evidence type="ECO:0000256" key="8">
    <source>
        <dbReference type="ARBA" id="ARBA00023014"/>
    </source>
</evidence>
<dbReference type="Pfam" id="PF01964">
    <property type="entry name" value="ThiC_Rad_SAM"/>
    <property type="match status" value="1"/>
</dbReference>
<keyword evidence="6 10" id="KW-0784">Thiamine biosynthesis</keyword>
<dbReference type="GO" id="GO:0005829">
    <property type="term" value="C:cytosol"/>
    <property type="evidence" value="ECO:0007669"/>
    <property type="project" value="TreeGrafter"/>
</dbReference>
<comment type="pathway">
    <text evidence="10">Cofactor biosynthesis; thiamine diphosphate biosynthesis.</text>
</comment>
<dbReference type="HAMAP" id="MF_00089">
    <property type="entry name" value="ThiC"/>
    <property type="match status" value="1"/>
</dbReference>
<keyword evidence="3 10" id="KW-0949">S-adenosyl-L-methionine</keyword>
<dbReference type="GO" id="GO:0009228">
    <property type="term" value="P:thiamine biosynthetic process"/>
    <property type="evidence" value="ECO:0007669"/>
    <property type="project" value="UniProtKB-UniRule"/>
</dbReference>
<keyword evidence="4 10" id="KW-0479">Metal-binding</keyword>
<feature type="binding site" evidence="10">
    <location>
        <position position="269"/>
    </location>
    <ligand>
        <name>Zn(2+)</name>
        <dbReference type="ChEBI" id="CHEBI:29105"/>
    </ligand>
</feature>
<feature type="binding site" evidence="10">
    <location>
        <position position="95"/>
    </location>
    <ligand>
        <name>substrate</name>
    </ligand>
</feature>
<dbReference type="InterPro" id="IPR038521">
    <property type="entry name" value="ThiC/Bza_core_dom"/>
</dbReference>
<feature type="binding site" evidence="10">
    <location>
        <position position="411"/>
    </location>
    <ligand>
        <name>[4Fe-4S] cluster</name>
        <dbReference type="ChEBI" id="CHEBI:49883"/>
        <note>4Fe-4S-S-AdoMet</note>
    </ligand>
</feature>
<dbReference type="PANTHER" id="PTHR30557:SF1">
    <property type="entry name" value="PHOSPHOMETHYLPYRIMIDINE SYNTHASE, CHLOROPLASTIC"/>
    <property type="match status" value="1"/>
</dbReference>
<evidence type="ECO:0000256" key="2">
    <source>
        <dbReference type="ARBA" id="ARBA00022485"/>
    </source>
</evidence>
<feature type="binding site" evidence="10">
    <location>
        <begin position="185"/>
        <end position="187"/>
    </location>
    <ligand>
        <name>substrate</name>
    </ligand>
</feature>
<dbReference type="EC" id="4.1.99.17" evidence="10"/>
<evidence type="ECO:0000256" key="4">
    <source>
        <dbReference type="ARBA" id="ARBA00022723"/>
    </source>
</evidence>
<dbReference type="RefSeq" id="WP_078664425.1">
    <property type="nucleotide sequence ID" value="NZ_FUXM01000002.1"/>
</dbReference>
<organism evidence="11 12">
    <name type="scientific">Carboxydocella sporoproducens DSM 16521</name>
    <dbReference type="NCBI Taxonomy" id="1121270"/>
    <lineage>
        <taxon>Bacteria</taxon>
        <taxon>Bacillati</taxon>
        <taxon>Bacillota</taxon>
        <taxon>Clostridia</taxon>
        <taxon>Eubacteriales</taxon>
        <taxon>Clostridiales Family XVI. Incertae Sedis</taxon>
        <taxon>Carboxydocella</taxon>
    </lineage>
</organism>
<dbReference type="GO" id="GO:0051539">
    <property type="term" value="F:4 iron, 4 sulfur cluster binding"/>
    <property type="evidence" value="ECO:0007669"/>
    <property type="project" value="UniProtKB-KW"/>
</dbReference>
<feature type="binding site" evidence="10">
    <location>
        <position position="292"/>
    </location>
    <ligand>
        <name>substrate</name>
    </ligand>
</feature>
<dbReference type="UniPathway" id="UPA00060"/>
<dbReference type="SFLD" id="SFLDG01114">
    <property type="entry name" value="phosphomethylpyrimidine_syntha"/>
    <property type="match status" value="1"/>
</dbReference>
<keyword evidence="5 10" id="KW-0862">Zinc</keyword>
<dbReference type="AlphaFoldDB" id="A0A1T4LRJ1"/>
<dbReference type="GO" id="GO:0009229">
    <property type="term" value="P:thiamine diphosphate biosynthetic process"/>
    <property type="evidence" value="ECO:0007669"/>
    <property type="project" value="UniProtKB-UniRule"/>
</dbReference>
<dbReference type="FunFam" id="3.20.20.540:FF:000001">
    <property type="entry name" value="Phosphomethylpyrimidine synthase"/>
    <property type="match status" value="1"/>
</dbReference>
<dbReference type="InterPro" id="IPR037509">
    <property type="entry name" value="ThiC"/>
</dbReference>
<keyword evidence="2 10" id="KW-0004">4Fe-4S</keyword>
<dbReference type="NCBIfam" id="TIGR00190">
    <property type="entry name" value="thiC"/>
    <property type="match status" value="1"/>
</dbReference>
<dbReference type="GO" id="GO:0008270">
    <property type="term" value="F:zinc ion binding"/>
    <property type="evidence" value="ECO:0007669"/>
    <property type="project" value="UniProtKB-UniRule"/>
</dbReference>
<feature type="binding site" evidence="10">
    <location>
        <position position="163"/>
    </location>
    <ligand>
        <name>substrate</name>
    </ligand>
</feature>
<dbReference type="InterPro" id="IPR002817">
    <property type="entry name" value="ThiC/BzaA/B"/>
</dbReference>
<comment type="catalytic activity">
    <reaction evidence="10">
        <text>5-amino-1-(5-phospho-beta-D-ribosyl)imidazole + S-adenosyl-L-methionine = 4-amino-2-methyl-5-(phosphooxymethyl)pyrimidine + CO + 5'-deoxyadenosine + formate + L-methionine + 3 H(+)</text>
        <dbReference type="Rhea" id="RHEA:24840"/>
        <dbReference type="ChEBI" id="CHEBI:15378"/>
        <dbReference type="ChEBI" id="CHEBI:15740"/>
        <dbReference type="ChEBI" id="CHEBI:17245"/>
        <dbReference type="ChEBI" id="CHEBI:17319"/>
        <dbReference type="ChEBI" id="CHEBI:57844"/>
        <dbReference type="ChEBI" id="CHEBI:58354"/>
        <dbReference type="ChEBI" id="CHEBI:59789"/>
        <dbReference type="ChEBI" id="CHEBI:137981"/>
        <dbReference type="EC" id="4.1.99.17"/>
    </reaction>
</comment>
<gene>
    <name evidence="10" type="primary">thiC</name>
    <name evidence="11" type="ORF">SAMN02745885_00270</name>
</gene>
<comment type="function">
    <text evidence="1 10">Catalyzes the synthesis of the hydroxymethylpyrimidine phosphate (HMP-P) moiety of thiamine from aminoimidazole ribotide (AIR) in a radical S-adenosyl-L-methionine (SAM)-dependent reaction.</text>
</comment>